<evidence type="ECO:0000313" key="5">
    <source>
        <dbReference type="EMBL" id="KAK6954624.1"/>
    </source>
</evidence>
<evidence type="ECO:0000256" key="2">
    <source>
        <dbReference type="ARBA" id="ARBA00022676"/>
    </source>
</evidence>
<proteinExistence type="inferred from homology"/>
<accession>A0AAX6MQ46</accession>
<protein>
    <recommendedName>
        <fullName evidence="7">Glycosyltransferase family 25 protein</fullName>
    </recommendedName>
</protein>
<evidence type="ECO:0000256" key="1">
    <source>
        <dbReference type="ARBA" id="ARBA00006721"/>
    </source>
</evidence>
<comment type="caution">
    <text evidence="5">The sequence shown here is derived from an EMBL/GenBank/DDBJ whole genome shotgun (WGS) entry which is preliminary data.</text>
</comment>
<reference evidence="5 6" key="1">
    <citation type="journal article" date="2024" name="Front Chem Biol">
        <title>Unveiling the potential of Daldinia eschscholtzii MFLUCC 19-0629 through bioactivity and bioinformatics studies for enhanced sustainable agriculture production.</title>
        <authorList>
            <person name="Brooks S."/>
            <person name="Weaver J.A."/>
            <person name="Klomchit A."/>
            <person name="Alharthi S.A."/>
            <person name="Onlamun T."/>
            <person name="Nurani R."/>
            <person name="Vong T.K."/>
            <person name="Alberti F."/>
            <person name="Greco C."/>
        </authorList>
    </citation>
    <scope>NUCLEOTIDE SEQUENCE [LARGE SCALE GENOMIC DNA]</scope>
    <source>
        <strain evidence="5">MFLUCC 19-0629</strain>
    </source>
</reference>
<feature type="signal peptide" evidence="4">
    <location>
        <begin position="1"/>
        <end position="30"/>
    </location>
</feature>
<evidence type="ECO:0008006" key="7">
    <source>
        <dbReference type="Google" id="ProtNLM"/>
    </source>
</evidence>
<dbReference type="InterPro" id="IPR050757">
    <property type="entry name" value="Collagen_mod_GT25"/>
</dbReference>
<evidence type="ECO:0000256" key="4">
    <source>
        <dbReference type="SAM" id="SignalP"/>
    </source>
</evidence>
<dbReference type="CDD" id="cd06532">
    <property type="entry name" value="Glyco_transf_25"/>
    <property type="match status" value="1"/>
</dbReference>
<dbReference type="EMBL" id="JBANMG010000004">
    <property type="protein sequence ID" value="KAK6954624.1"/>
    <property type="molecule type" value="Genomic_DNA"/>
</dbReference>
<keyword evidence="4" id="KW-0732">Signal</keyword>
<dbReference type="PROSITE" id="PS51257">
    <property type="entry name" value="PROKAR_LIPOPROTEIN"/>
    <property type="match status" value="1"/>
</dbReference>
<dbReference type="PANTHER" id="PTHR10730">
    <property type="entry name" value="PROCOLLAGEN-LYSINE,2-OXOGLUTARATE 5-DIOXYGENASE/GLYCOSYLTRANSFERASE 25 FAMILY MEMBER"/>
    <property type="match status" value="1"/>
</dbReference>
<feature type="chain" id="PRO_5043847876" description="Glycosyltransferase family 25 protein" evidence="4">
    <location>
        <begin position="31"/>
        <end position="369"/>
    </location>
</feature>
<sequence length="369" mass="41312">MIRGRPSTSLVLGTVLFACILLTYLGSGFARDEWGSNLNRAKWTSSPASRGESDVFNKTLGFDRVFVIGLPGRSDKRDALTLMSSLTGFKLSWIDGVVGDTIPDKALPFGWDRETMRDSNLGSWRGHINAMRHMVDGGISSALIVEDDMDWDVNIKWQLAQFAAAARSLQNGFHQNQTLEPPSPYGQNWDMLWLGSCVTTFDEDLPEDLQIPIEQRDPRKIFIHDDPTMPSPRHILGNGSFSWDNYPAHTRIVYVPGDNVCSFAYALSASGAQKALQYMGLEGQHKPFDNHLSDLCRLRINGMRCVSIVPSLFVHHRPKGKISGDSDINKGDENEEVREVGFTENILYSTRLNLKNLVRGLDPEKQWVG</sequence>
<evidence type="ECO:0000313" key="6">
    <source>
        <dbReference type="Proteomes" id="UP001369815"/>
    </source>
</evidence>
<keyword evidence="2" id="KW-0328">Glycosyltransferase</keyword>
<organism evidence="5 6">
    <name type="scientific">Daldinia eschscholtzii</name>
    <dbReference type="NCBI Taxonomy" id="292717"/>
    <lineage>
        <taxon>Eukaryota</taxon>
        <taxon>Fungi</taxon>
        <taxon>Dikarya</taxon>
        <taxon>Ascomycota</taxon>
        <taxon>Pezizomycotina</taxon>
        <taxon>Sordariomycetes</taxon>
        <taxon>Xylariomycetidae</taxon>
        <taxon>Xylariales</taxon>
        <taxon>Hypoxylaceae</taxon>
        <taxon>Daldinia</taxon>
    </lineage>
</organism>
<comment type="similarity">
    <text evidence="1">Belongs to the glycosyltransferase 25 family.</text>
</comment>
<dbReference type="Proteomes" id="UP001369815">
    <property type="component" value="Unassembled WGS sequence"/>
</dbReference>
<gene>
    <name evidence="5" type="ORF">Daesc_004591</name>
</gene>
<keyword evidence="6" id="KW-1185">Reference proteome</keyword>
<dbReference type="InterPro" id="IPR002654">
    <property type="entry name" value="Glyco_trans_25"/>
</dbReference>
<dbReference type="PANTHER" id="PTHR10730:SF53">
    <property type="entry name" value="GLYCOSYLTRANSFERASE 25 FAMILY MEMBER"/>
    <property type="match status" value="1"/>
</dbReference>
<dbReference type="AlphaFoldDB" id="A0AAX6MQ46"/>
<dbReference type="GO" id="GO:0016740">
    <property type="term" value="F:transferase activity"/>
    <property type="evidence" value="ECO:0007669"/>
    <property type="project" value="UniProtKB-KW"/>
</dbReference>
<evidence type="ECO:0000256" key="3">
    <source>
        <dbReference type="ARBA" id="ARBA00022679"/>
    </source>
</evidence>
<name>A0AAX6MQ46_9PEZI</name>
<keyword evidence="3" id="KW-0808">Transferase</keyword>